<comment type="caution">
    <text evidence="8">Lacks conserved residue(s) required for the propagation of feature annotation.</text>
</comment>
<dbReference type="Proteomes" id="UP000033754">
    <property type="component" value="Unassembled WGS sequence"/>
</dbReference>
<comment type="pathway">
    <text evidence="8">Purine metabolism; IMP biosynthesis via de novo pathway; 5-amino-1-(5-phospho-D-ribosyl)imidazole from N(2)-formyl-N(1)-(5-phospho-D-ribosyl)glycinamide: step 1/2.</text>
</comment>
<evidence type="ECO:0000259" key="9">
    <source>
        <dbReference type="Pfam" id="PF00586"/>
    </source>
</evidence>
<keyword evidence="1 8" id="KW-0963">Cytoplasm</keyword>
<feature type="active site" evidence="8">
    <location>
        <position position="260"/>
    </location>
</feature>
<feature type="binding site" evidence="8">
    <location>
        <position position="316"/>
    </location>
    <ligand>
        <name>ATP</name>
        <dbReference type="ChEBI" id="CHEBI:30616"/>
    </ligand>
</feature>
<feature type="binding site" evidence="8">
    <location>
        <position position="780"/>
    </location>
    <ligand>
        <name>substrate</name>
    </ligand>
</feature>
<dbReference type="InterPro" id="IPR041609">
    <property type="entry name" value="PurL_linker"/>
</dbReference>
<dbReference type="SUPFAM" id="SSF55326">
    <property type="entry name" value="PurM N-terminal domain-like"/>
    <property type="match status" value="2"/>
</dbReference>
<dbReference type="AlphaFoldDB" id="A0A0F3NKJ5"/>
<dbReference type="PANTHER" id="PTHR43555:SF1">
    <property type="entry name" value="PHOSPHORIBOSYLFORMYLGLYCINAMIDINE SYNTHASE SUBUNIT PURL"/>
    <property type="match status" value="1"/>
</dbReference>
<keyword evidence="2 8" id="KW-0436">Ligase</keyword>
<comment type="similarity">
    <text evidence="8">Belongs to the FGAMS family.</text>
</comment>
<feature type="domain" description="PurM-like N-terminal" evidence="9">
    <location>
        <begin position="682"/>
        <end position="781"/>
    </location>
</feature>
<evidence type="ECO:0000256" key="2">
    <source>
        <dbReference type="ARBA" id="ARBA00022598"/>
    </source>
</evidence>
<gene>
    <name evidence="8" type="primary">purL</name>
    <name evidence="12" type="ORF">EPHNCH_0434</name>
</gene>
<evidence type="ECO:0000256" key="4">
    <source>
        <dbReference type="ARBA" id="ARBA00022741"/>
    </source>
</evidence>
<evidence type="ECO:0000259" key="10">
    <source>
        <dbReference type="Pfam" id="PF02769"/>
    </source>
</evidence>
<keyword evidence="4 8" id="KW-0547">Nucleotide-binding</keyword>
<dbReference type="Gene3D" id="3.90.650.10">
    <property type="entry name" value="PurM-like C-terminal domain"/>
    <property type="match status" value="2"/>
</dbReference>
<keyword evidence="6 8" id="KW-0067">ATP-binding</keyword>
<feature type="active site" description="Proton acceptor" evidence="8">
    <location>
        <position position="320"/>
    </location>
</feature>
<evidence type="ECO:0000256" key="3">
    <source>
        <dbReference type="ARBA" id="ARBA00022723"/>
    </source>
</evidence>
<dbReference type="CDD" id="cd02204">
    <property type="entry name" value="PurL_repeat2"/>
    <property type="match status" value="1"/>
</dbReference>
<keyword evidence="7 8" id="KW-0460">Magnesium</keyword>
<feature type="domain" description="PurM-like C-terminal" evidence="10">
    <location>
        <begin position="445"/>
        <end position="594"/>
    </location>
</feature>
<protein>
    <recommendedName>
        <fullName evidence="8">Phosphoribosylformylglycinamidine synthase subunit PurL</fullName>
        <shortName evidence="8">FGAM synthase</shortName>
        <ecNumber evidence="8">6.3.5.3</ecNumber>
    </recommendedName>
    <alternativeName>
        <fullName evidence="8">Formylglycinamide ribonucleotide amidotransferase subunit II</fullName>
        <shortName evidence="8">FGAR amidotransferase II</shortName>
        <shortName evidence="8">FGAR-AT II</shortName>
    </alternativeName>
    <alternativeName>
        <fullName evidence="8">Glutamine amidotransferase PurL</fullName>
    </alternativeName>
    <alternativeName>
        <fullName evidence="8">Phosphoribosylformylglycinamidine synthase subunit II</fullName>
    </alternativeName>
</protein>
<evidence type="ECO:0000256" key="8">
    <source>
        <dbReference type="HAMAP-Rule" id="MF_00420"/>
    </source>
</evidence>
<dbReference type="EMBL" id="LANT01000002">
    <property type="protein sequence ID" value="KJV68232.1"/>
    <property type="molecule type" value="Genomic_DNA"/>
</dbReference>
<dbReference type="InterPro" id="IPR036676">
    <property type="entry name" value="PurM-like_C_sf"/>
</dbReference>
<keyword evidence="5 8" id="KW-0658">Purine biosynthesis</keyword>
<dbReference type="Gene3D" id="3.30.1330.10">
    <property type="entry name" value="PurM-like, N-terminal domain"/>
    <property type="match status" value="2"/>
</dbReference>
<evidence type="ECO:0000259" key="11">
    <source>
        <dbReference type="Pfam" id="PF18072"/>
    </source>
</evidence>
<dbReference type="InterPro" id="IPR010074">
    <property type="entry name" value="PRibForGlyAmidine_synth_PurL"/>
</dbReference>
<feature type="binding site" evidence="8">
    <location>
        <position position="342"/>
    </location>
    <ligand>
        <name>Mg(2+)</name>
        <dbReference type="ChEBI" id="CHEBI:18420"/>
        <label>2</label>
    </ligand>
</feature>
<accession>A0A0F3NKJ5</accession>
<feature type="binding site" evidence="8">
    <location>
        <begin position="551"/>
        <end position="553"/>
    </location>
    <ligand>
        <name>substrate</name>
    </ligand>
</feature>
<feature type="binding site" evidence="8">
    <location>
        <position position="777"/>
    </location>
    <ligand>
        <name>ATP</name>
        <dbReference type="ChEBI" id="CHEBI:30616"/>
    </ligand>
</feature>
<dbReference type="GO" id="GO:0005737">
    <property type="term" value="C:cytoplasm"/>
    <property type="evidence" value="ECO:0007669"/>
    <property type="project" value="UniProtKB-SubCell"/>
</dbReference>
<dbReference type="Pfam" id="PF00586">
    <property type="entry name" value="AIRS"/>
    <property type="match status" value="2"/>
</dbReference>
<feature type="binding site" evidence="8">
    <location>
        <position position="510"/>
    </location>
    <ligand>
        <name>Mg(2+)</name>
        <dbReference type="ChEBI" id="CHEBI:18420"/>
        <label>2</label>
    </ligand>
</feature>
<dbReference type="GO" id="GO:0004642">
    <property type="term" value="F:phosphoribosylformylglycinamidine synthase activity"/>
    <property type="evidence" value="ECO:0007669"/>
    <property type="project" value="UniProtKB-UniRule"/>
</dbReference>
<dbReference type="CDD" id="cd02203">
    <property type="entry name" value="PurL_repeat1"/>
    <property type="match status" value="1"/>
</dbReference>
<dbReference type="GO" id="GO:0006189">
    <property type="term" value="P:'de novo' IMP biosynthetic process"/>
    <property type="evidence" value="ECO:0007669"/>
    <property type="project" value="UniProtKB-UniRule"/>
</dbReference>
<evidence type="ECO:0000313" key="12">
    <source>
        <dbReference type="EMBL" id="KJV68232.1"/>
    </source>
</evidence>
<keyword evidence="3 8" id="KW-0479">Metal-binding</keyword>
<feature type="binding site" evidence="8">
    <location>
        <position position="318"/>
    </location>
    <ligand>
        <name>Mg(2+)</name>
        <dbReference type="ChEBI" id="CHEBI:18420"/>
        <label>1</label>
    </ligand>
</feature>
<proteinExistence type="inferred from homology"/>
<feature type="domain" description="Phosphoribosylformylglycinamidine synthase linker" evidence="11">
    <location>
        <begin position="222"/>
        <end position="263"/>
    </location>
</feature>
<dbReference type="GO" id="GO:0000287">
    <property type="term" value="F:magnesium ion binding"/>
    <property type="evidence" value="ECO:0007669"/>
    <property type="project" value="UniProtKB-UniRule"/>
</dbReference>
<comment type="subcellular location">
    <subcellularLocation>
        <location evidence="8">Cytoplasm</location>
    </subcellularLocation>
</comment>
<comment type="function">
    <text evidence="8">Part of the phosphoribosylformylglycinamidine synthase complex involved in the purines biosynthetic pathway. Catalyzes the ATP-dependent conversion of formylglycinamide ribonucleotide (FGAR) and glutamine to yield formylglycinamidine ribonucleotide (FGAM) and glutamate. The FGAM synthase complex is composed of three subunits. PurQ produces an ammonia molecule by converting glutamine to glutamate. PurL transfers the ammonia molecule to FGAR to form FGAM in an ATP-dependent manner. PurS interacts with PurQ and PurL and is thought to assist in the transfer of the ammonia molecule from PurQ to PurL.</text>
</comment>
<evidence type="ECO:0000313" key="13">
    <source>
        <dbReference type="Proteomes" id="UP000033754"/>
    </source>
</evidence>
<evidence type="ECO:0000256" key="7">
    <source>
        <dbReference type="ARBA" id="ARBA00022842"/>
    </source>
</evidence>
<comment type="subunit">
    <text evidence="8">Monomer. Part of the FGAM synthase complex composed of 1 PurL, 1 PurQ and 2 PurS subunits.</text>
</comment>
<dbReference type="InterPro" id="IPR016188">
    <property type="entry name" value="PurM-like_N"/>
</dbReference>
<dbReference type="PATRIC" id="fig|1359161.3.peg.503"/>
<dbReference type="SUPFAM" id="SSF56042">
    <property type="entry name" value="PurM C-terminal domain-like"/>
    <property type="match status" value="2"/>
</dbReference>
<dbReference type="RefSeq" id="WP_011450357.1">
    <property type="nucleotide sequence ID" value="NZ_LANT01000002.1"/>
</dbReference>
<feature type="binding site" evidence="8">
    <location>
        <position position="481"/>
    </location>
    <ligand>
        <name>substrate</name>
    </ligand>
</feature>
<name>A0A0F3NKJ5_ANAPH</name>
<organism evidence="12 13">
    <name type="scientific">Anaplasma phagocytophilum str. NCH-1</name>
    <dbReference type="NCBI Taxonomy" id="1359161"/>
    <lineage>
        <taxon>Bacteria</taxon>
        <taxon>Pseudomonadati</taxon>
        <taxon>Pseudomonadota</taxon>
        <taxon>Alphaproteobacteria</taxon>
        <taxon>Rickettsiales</taxon>
        <taxon>Anaplasmataceae</taxon>
        <taxon>Anaplasma</taxon>
        <taxon>phagocytophilum group</taxon>
    </lineage>
</organism>
<feature type="domain" description="PurM-like N-terminal" evidence="9">
    <location>
        <begin position="300"/>
        <end position="429"/>
    </location>
</feature>
<sequence>MIVSIVVDNILNPENKQVYTVSLPHEVNKELVVRIGQLLSNAVTDKFYAFVYEDDVYAPGLPGYRNMASEAPYDMFEIFNAESSIETAYLPGMTDNVGDTAAQIIRESLGIENVRVHASEISFYETCNPPAKNYNPLVKYCKLVTHNPSKKLFNVQFFGNQHIEELNRVLANLNKTPHPIPYLRAIDIGGSAPYSHSVCSVDLHVSDSELMRISKDGIQNRGPLNLSLDALKAIRAYFEKHNRSPNDIELETLAQTWSEHCKHNIFSASIDEIASGLYKHYIKRATTDINSPICVSTFSDNAGAIVFDDDFLVVDKVETHNSPSALDPFGGAETGILGVNRDIIGFGMGAKPIMNAYYFCFAESLEQPLYRDKECKESVLAPTQIMDGVILGVNTGGNCSGIPTAIGSMYFHNRFCGKPLVFVGSTGIIPRHIGEKPAHIKTVKNGDYIVVIGGRVGRDGIHGATFSSHALKENVGCTVVQVGSPITQKKLSDAIVKEARDRGLYNAITDNGAGGLSSSVGEMGEKGFIVDLEKVPLKTDKIMPWEIWVSESQERMTLAVSPEQYPALEELMLKHDVEIRVIGEFNNTGKAVVRHNGTVIMDIDTDFLHNGNPALTLHTEKWQPAYIHTTVTHDVSIEDDLLNMMGRKNICSREFLVSQYDHEVQGSSAIKPLQGKGRICGDAVVLRPVLSSTRGVVKAQGFGCVYAEIDPYNMAACAIDTAIRNHISVGGNIEHMALIDNFCWCDATNPKRLWQLKQAAKACYDYATAFGTPFISGKDSMFNDFHGYDGSGTSIHISALPSLLVSTLGIIEDVSNAITQHVKGPSLIYVLGTTYNELGMSEYQLYSGMGNENVPSVNAENAMLLYKRFHQASMRKVIASAIAPGLGGLATSLIKSLIGGHMGAEIDLSAVITSDVPQNDMWAKTVLFSESQSRIIATVSVENQHEFESLFADVPYALIGRVIPEYVLKISGITTISLELLERKYKEFSNSRYNGVRVDQL</sequence>
<reference evidence="12 13" key="1">
    <citation type="submission" date="2015-01" db="EMBL/GenBank/DDBJ databases">
        <title>Genome Sequencing of Rickettsiales.</title>
        <authorList>
            <person name="Daugherty S.C."/>
            <person name="Su Q."/>
            <person name="Abolude K."/>
            <person name="Beier-Sexton M."/>
            <person name="Carlyon J.A."/>
            <person name="Carter R."/>
            <person name="Day N.P."/>
            <person name="Dumler S.J."/>
            <person name="Dyachenko V."/>
            <person name="Godinez A."/>
            <person name="Kurtti T.J."/>
            <person name="Lichay M."/>
            <person name="Mullins K.E."/>
            <person name="Ott S."/>
            <person name="Pappas-Brown V."/>
            <person name="Paris D.H."/>
            <person name="Patel P."/>
            <person name="Richards A.L."/>
            <person name="Sadzewicz L."/>
            <person name="Sears K."/>
            <person name="Seidman D."/>
            <person name="Sengamalay N."/>
            <person name="Stenos J."/>
            <person name="Tallon L.J."/>
            <person name="Vincent G."/>
            <person name="Fraser C.M."/>
            <person name="Munderloh U."/>
            <person name="Dunning-Hotopp J.C."/>
        </authorList>
    </citation>
    <scope>NUCLEOTIDE SEQUENCE [LARGE SCALE GENOMIC DNA]</scope>
    <source>
        <strain evidence="12 13">NCH-1</strain>
    </source>
</reference>
<comment type="catalytic activity">
    <reaction evidence="8">
        <text>N(2)-formyl-N(1)-(5-phospho-beta-D-ribosyl)glycinamide + L-glutamine + ATP + H2O = 2-formamido-N(1)-(5-O-phospho-beta-D-ribosyl)acetamidine + L-glutamate + ADP + phosphate + H(+)</text>
        <dbReference type="Rhea" id="RHEA:17129"/>
        <dbReference type="ChEBI" id="CHEBI:15377"/>
        <dbReference type="ChEBI" id="CHEBI:15378"/>
        <dbReference type="ChEBI" id="CHEBI:29985"/>
        <dbReference type="ChEBI" id="CHEBI:30616"/>
        <dbReference type="ChEBI" id="CHEBI:43474"/>
        <dbReference type="ChEBI" id="CHEBI:58359"/>
        <dbReference type="ChEBI" id="CHEBI:147286"/>
        <dbReference type="ChEBI" id="CHEBI:147287"/>
        <dbReference type="ChEBI" id="CHEBI:456216"/>
        <dbReference type="EC" id="6.3.5.3"/>
    </reaction>
</comment>
<evidence type="ECO:0000256" key="6">
    <source>
        <dbReference type="ARBA" id="ARBA00022840"/>
    </source>
</evidence>
<dbReference type="PANTHER" id="PTHR43555">
    <property type="entry name" value="PHOSPHORIBOSYLFORMYLGLYCINAMIDINE SYNTHASE SUBUNIT PURL"/>
    <property type="match status" value="1"/>
</dbReference>
<dbReference type="UniPathway" id="UPA00074">
    <property type="reaction ID" value="UER00128"/>
</dbReference>
<feature type="domain" description="PurM-like C-terminal" evidence="10">
    <location>
        <begin position="856"/>
        <end position="966"/>
    </location>
</feature>
<comment type="caution">
    <text evidence="12">The sequence shown here is derived from an EMBL/GenBank/DDBJ whole genome shotgun (WGS) entry which is preliminary data.</text>
</comment>
<dbReference type="GO" id="GO:0005524">
    <property type="term" value="F:ATP binding"/>
    <property type="evidence" value="ECO:0007669"/>
    <property type="project" value="UniProtKB-UniRule"/>
</dbReference>
<dbReference type="InterPro" id="IPR036921">
    <property type="entry name" value="PurM-like_N_sf"/>
</dbReference>
<evidence type="ECO:0000256" key="1">
    <source>
        <dbReference type="ARBA" id="ARBA00022490"/>
    </source>
</evidence>
<feature type="binding site" evidence="8">
    <location>
        <position position="341"/>
    </location>
    <ligand>
        <name>substrate</name>
    </ligand>
</feature>
<dbReference type="HAMAP" id="MF_00420">
    <property type="entry name" value="PurL_2"/>
    <property type="match status" value="1"/>
</dbReference>
<dbReference type="EC" id="6.3.5.3" evidence="8"/>
<dbReference type="Pfam" id="PF18072">
    <property type="entry name" value="FGAR-AT_linker"/>
    <property type="match status" value="1"/>
</dbReference>
<dbReference type="InterPro" id="IPR010918">
    <property type="entry name" value="PurM-like_C_dom"/>
</dbReference>
<feature type="binding site" evidence="8">
    <location>
        <position position="740"/>
    </location>
    <ligand>
        <name>ATP</name>
        <dbReference type="ChEBI" id="CHEBI:30616"/>
    </ligand>
</feature>
<dbReference type="Pfam" id="PF02769">
    <property type="entry name" value="AIRS_C"/>
    <property type="match status" value="2"/>
</dbReference>
<evidence type="ECO:0000256" key="5">
    <source>
        <dbReference type="ARBA" id="ARBA00022755"/>
    </source>
</evidence>